<reference evidence="4" key="1">
    <citation type="submission" date="2017-09" db="EMBL/GenBank/DDBJ databases">
        <authorList>
            <person name="Varghese N."/>
            <person name="Submissions S."/>
        </authorList>
    </citation>
    <scope>NUCLEOTIDE SEQUENCE [LARGE SCALE GENOMIC DNA]</scope>
    <source>
        <strain evidence="4">CGMCC 1.12461</strain>
    </source>
</reference>
<dbReference type="PANTHER" id="PTHR33993">
    <property type="entry name" value="GLYOXALASE-RELATED"/>
    <property type="match status" value="1"/>
</dbReference>
<name>A0A285I5E2_9GAMM</name>
<dbReference type="CDD" id="cd07247">
    <property type="entry name" value="SgaA_N_like"/>
    <property type="match status" value="1"/>
</dbReference>
<organism evidence="3 4">
    <name type="scientific">Arsukibacterium tuosuense</name>
    <dbReference type="NCBI Taxonomy" id="1323745"/>
    <lineage>
        <taxon>Bacteria</taxon>
        <taxon>Pseudomonadati</taxon>
        <taxon>Pseudomonadota</taxon>
        <taxon>Gammaproteobacteria</taxon>
        <taxon>Chromatiales</taxon>
        <taxon>Chromatiaceae</taxon>
        <taxon>Arsukibacterium</taxon>
    </lineage>
</organism>
<proteinExistence type="predicted"/>
<accession>A0A285I5E2</accession>
<dbReference type="Gene3D" id="3.10.180.10">
    <property type="entry name" value="2,3-Dihydroxybiphenyl 1,2-Dioxygenase, domain 1"/>
    <property type="match status" value="1"/>
</dbReference>
<feature type="domain" description="N-acetyltransferase" evidence="1">
    <location>
        <begin position="1"/>
        <end position="150"/>
    </location>
</feature>
<dbReference type="RefSeq" id="WP_097109799.1">
    <property type="nucleotide sequence ID" value="NZ_OBEB01000001.1"/>
</dbReference>
<sequence length="272" mass="30307">MNIEQATTADLAEVISWLSNADECRTWAGPRVSYPLNQVQLAAEIMFCPDNSYCYKTKGSLAGFGQLININDACYHLARIIINPEWRGQGVAGELCRQLINLAWQRGARQLSLNVYRDNAQALSLYQGLGFCEQPEKSDANMVYMLLANEEMIMEQTGKINYLEMPARDLGQTKVFFSTVFGWEFIDYGPDYMAIANAGLDGGFFKSEKVATTSNGSVLVVLYSNELETTLNNVKAAGGKIIQDIFQFPGGRRFHFTDPNGNEYAVWSEPVA</sequence>
<dbReference type="InterPro" id="IPR052164">
    <property type="entry name" value="Anthracycline_SecMetBiosynth"/>
</dbReference>
<dbReference type="Pfam" id="PF00903">
    <property type="entry name" value="Glyoxalase"/>
    <property type="match status" value="1"/>
</dbReference>
<dbReference type="InterPro" id="IPR029068">
    <property type="entry name" value="Glyas_Bleomycin-R_OHBP_Dase"/>
</dbReference>
<dbReference type="SUPFAM" id="SSF55729">
    <property type="entry name" value="Acyl-CoA N-acyltransferases (Nat)"/>
    <property type="match status" value="1"/>
</dbReference>
<feature type="domain" description="VOC" evidence="2">
    <location>
        <begin position="159"/>
        <end position="269"/>
    </location>
</feature>
<dbReference type="InterPro" id="IPR016181">
    <property type="entry name" value="Acyl_CoA_acyltransferase"/>
</dbReference>
<evidence type="ECO:0008006" key="5">
    <source>
        <dbReference type="Google" id="ProtNLM"/>
    </source>
</evidence>
<keyword evidence="4" id="KW-1185">Reference proteome</keyword>
<dbReference type="GO" id="GO:0016747">
    <property type="term" value="F:acyltransferase activity, transferring groups other than amino-acyl groups"/>
    <property type="evidence" value="ECO:0007669"/>
    <property type="project" value="InterPro"/>
</dbReference>
<dbReference type="AlphaFoldDB" id="A0A285I5E2"/>
<gene>
    <name evidence="3" type="ORF">SAMN06297280_0536</name>
</gene>
<dbReference type="Gene3D" id="3.40.630.30">
    <property type="match status" value="1"/>
</dbReference>
<dbReference type="SUPFAM" id="SSF54593">
    <property type="entry name" value="Glyoxalase/Bleomycin resistance protein/Dihydroxybiphenyl dioxygenase"/>
    <property type="match status" value="1"/>
</dbReference>
<dbReference type="OrthoDB" id="9792323at2"/>
<evidence type="ECO:0000259" key="2">
    <source>
        <dbReference type="PROSITE" id="PS51819"/>
    </source>
</evidence>
<dbReference type="Proteomes" id="UP000219353">
    <property type="component" value="Unassembled WGS sequence"/>
</dbReference>
<evidence type="ECO:0000259" key="1">
    <source>
        <dbReference type="PROSITE" id="PS51186"/>
    </source>
</evidence>
<dbReference type="CDD" id="cd04301">
    <property type="entry name" value="NAT_SF"/>
    <property type="match status" value="1"/>
</dbReference>
<dbReference type="PROSITE" id="PS51819">
    <property type="entry name" value="VOC"/>
    <property type="match status" value="1"/>
</dbReference>
<dbReference type="PANTHER" id="PTHR33993:SF1">
    <property type="entry name" value="GLYOXALASE FAMILY PROTEIN"/>
    <property type="match status" value="1"/>
</dbReference>
<dbReference type="InterPro" id="IPR037523">
    <property type="entry name" value="VOC_core"/>
</dbReference>
<dbReference type="InterPro" id="IPR000182">
    <property type="entry name" value="GNAT_dom"/>
</dbReference>
<evidence type="ECO:0000313" key="3">
    <source>
        <dbReference type="EMBL" id="SNY43123.1"/>
    </source>
</evidence>
<dbReference type="EMBL" id="OBEB01000001">
    <property type="protein sequence ID" value="SNY43123.1"/>
    <property type="molecule type" value="Genomic_DNA"/>
</dbReference>
<dbReference type="PROSITE" id="PS51186">
    <property type="entry name" value="GNAT"/>
    <property type="match status" value="1"/>
</dbReference>
<protein>
    <recommendedName>
        <fullName evidence="5">GNAT family N-acetyltransferase</fullName>
    </recommendedName>
</protein>
<dbReference type="InterPro" id="IPR004360">
    <property type="entry name" value="Glyas_Fos-R_dOase_dom"/>
</dbReference>
<dbReference type="Pfam" id="PF00583">
    <property type="entry name" value="Acetyltransf_1"/>
    <property type="match status" value="1"/>
</dbReference>
<evidence type="ECO:0000313" key="4">
    <source>
        <dbReference type="Proteomes" id="UP000219353"/>
    </source>
</evidence>